<dbReference type="PANTHER" id="PTHR37422:SF23">
    <property type="entry name" value="TEICHURONIC ACID BIOSYNTHESIS PROTEIN TUAE"/>
    <property type="match status" value="1"/>
</dbReference>
<feature type="domain" description="O-antigen ligase-related" evidence="6">
    <location>
        <begin position="223"/>
        <end position="360"/>
    </location>
</feature>
<feature type="transmembrane region" description="Helical" evidence="5">
    <location>
        <begin position="34"/>
        <end position="54"/>
    </location>
</feature>
<proteinExistence type="predicted"/>
<feature type="transmembrane region" description="Helical" evidence="5">
    <location>
        <begin position="60"/>
        <end position="80"/>
    </location>
</feature>
<evidence type="ECO:0000256" key="5">
    <source>
        <dbReference type="SAM" id="Phobius"/>
    </source>
</evidence>
<feature type="transmembrane region" description="Helical" evidence="5">
    <location>
        <begin position="343"/>
        <end position="364"/>
    </location>
</feature>
<sequence>MATASSNLWALSEPHGEVSRNAFEPEFEDEGSPLAFGALLLLIFVIYIAPQVIFPVLEPLHLAKVSAALAVVAYVTWVWRNGAGWTFMSREVRLMLILIGIALISIPFSLWPGGSLQYLIDQYSKSIIIFFLVANVLTSFRRYRILVWAMSVFAAFNAFQGTKHYVAGEVWKYGRVLGGASSIAGNPNDLALVLNLSLPFLFYLYETARSMRQRVLVVLLIGIDLGGIITSFSRGGFLTLVAIVLWTAWVVGKRKGTGVFVKTCAVVLVCGLVLAVAGPSGYGDRVASIGDMSKDQTGSSNARWNLMVGTAQGMLLHPLGVGLHMNNVLLHETGYGWEGVHNVYLELGTEIGIPGLAVLLWLLYRLISSMKEIRLGYEQVPELSALAQAAGGAMVAFVTAGMFHPVAFHFYLYIVAGLVIACQQLALRVDRAMELEAGRAEFG</sequence>
<dbReference type="Pfam" id="PF04932">
    <property type="entry name" value="Wzy_C"/>
    <property type="match status" value="1"/>
</dbReference>
<evidence type="ECO:0000256" key="1">
    <source>
        <dbReference type="ARBA" id="ARBA00004141"/>
    </source>
</evidence>
<feature type="transmembrane region" description="Helical" evidence="5">
    <location>
        <begin position="92"/>
        <end position="111"/>
    </location>
</feature>
<organism evidence="7 8">
    <name type="scientific">Candidatus Nitrospira nitrosa</name>
    <dbReference type="NCBI Taxonomy" id="1742972"/>
    <lineage>
        <taxon>Bacteria</taxon>
        <taxon>Pseudomonadati</taxon>
        <taxon>Nitrospirota</taxon>
        <taxon>Nitrospiria</taxon>
        <taxon>Nitrospirales</taxon>
        <taxon>Nitrospiraceae</taxon>
        <taxon>Nitrospira</taxon>
    </lineage>
</organism>
<dbReference type="PANTHER" id="PTHR37422">
    <property type="entry name" value="TEICHURONIC ACID BIOSYNTHESIS PROTEIN TUAE"/>
    <property type="match status" value="1"/>
</dbReference>
<dbReference type="AlphaFoldDB" id="A0A0S4LUU7"/>
<evidence type="ECO:0000259" key="6">
    <source>
        <dbReference type="Pfam" id="PF04932"/>
    </source>
</evidence>
<evidence type="ECO:0000256" key="4">
    <source>
        <dbReference type="ARBA" id="ARBA00023136"/>
    </source>
</evidence>
<keyword evidence="4 5" id="KW-0472">Membrane</keyword>
<evidence type="ECO:0000313" key="8">
    <source>
        <dbReference type="Proteomes" id="UP000199032"/>
    </source>
</evidence>
<feature type="transmembrane region" description="Helical" evidence="5">
    <location>
        <begin position="187"/>
        <end position="205"/>
    </location>
</feature>
<keyword evidence="3 5" id="KW-1133">Transmembrane helix</keyword>
<gene>
    <name evidence="7" type="ORF">COMA1_60073</name>
</gene>
<dbReference type="RefSeq" id="WP_090750940.1">
    <property type="nucleotide sequence ID" value="NZ_CZQA01000012.1"/>
</dbReference>
<comment type="subcellular location">
    <subcellularLocation>
        <location evidence="1">Membrane</location>
        <topology evidence="1">Multi-pass membrane protein</topology>
    </subcellularLocation>
</comment>
<protein>
    <recommendedName>
        <fullName evidence="6">O-antigen ligase-related domain-containing protein</fullName>
    </recommendedName>
</protein>
<name>A0A0S4LUU7_9BACT</name>
<dbReference type="OrthoDB" id="185850at2"/>
<evidence type="ECO:0000313" key="7">
    <source>
        <dbReference type="EMBL" id="CUS38786.1"/>
    </source>
</evidence>
<feature type="transmembrane region" description="Helical" evidence="5">
    <location>
        <begin position="147"/>
        <end position="167"/>
    </location>
</feature>
<keyword evidence="2 5" id="KW-0812">Transmembrane</keyword>
<evidence type="ECO:0000256" key="3">
    <source>
        <dbReference type="ARBA" id="ARBA00022989"/>
    </source>
</evidence>
<reference evidence="7 8" key="1">
    <citation type="submission" date="2015-10" db="EMBL/GenBank/DDBJ databases">
        <authorList>
            <person name="Gilbert D.G."/>
        </authorList>
    </citation>
    <scope>NUCLEOTIDE SEQUENCE [LARGE SCALE GENOMIC DNA]</scope>
    <source>
        <strain evidence="7">COMA1</strain>
    </source>
</reference>
<dbReference type="GO" id="GO:0016020">
    <property type="term" value="C:membrane"/>
    <property type="evidence" value="ECO:0007669"/>
    <property type="project" value="UniProtKB-SubCell"/>
</dbReference>
<keyword evidence="8" id="KW-1185">Reference proteome</keyword>
<feature type="transmembrane region" description="Helical" evidence="5">
    <location>
        <begin position="259"/>
        <end position="283"/>
    </location>
</feature>
<dbReference type="InterPro" id="IPR007016">
    <property type="entry name" value="O-antigen_ligase-rel_domated"/>
</dbReference>
<accession>A0A0S4LUU7</accession>
<dbReference type="STRING" id="1742972.COMA1_60073"/>
<feature type="transmembrane region" description="Helical" evidence="5">
    <location>
        <begin position="217"/>
        <end position="247"/>
    </location>
</feature>
<feature type="transmembrane region" description="Helical" evidence="5">
    <location>
        <begin position="410"/>
        <end position="429"/>
    </location>
</feature>
<feature type="transmembrane region" description="Helical" evidence="5">
    <location>
        <begin position="385"/>
        <end position="404"/>
    </location>
</feature>
<dbReference type="InterPro" id="IPR051533">
    <property type="entry name" value="WaaL-like"/>
</dbReference>
<dbReference type="Proteomes" id="UP000199032">
    <property type="component" value="Unassembled WGS sequence"/>
</dbReference>
<evidence type="ECO:0000256" key="2">
    <source>
        <dbReference type="ARBA" id="ARBA00022692"/>
    </source>
</evidence>
<dbReference type="EMBL" id="CZQA01000012">
    <property type="protein sequence ID" value="CUS38786.1"/>
    <property type="molecule type" value="Genomic_DNA"/>
</dbReference>